<evidence type="ECO:0000313" key="2">
    <source>
        <dbReference type="Proteomes" id="UP000473470"/>
    </source>
</evidence>
<gene>
    <name evidence="1" type="ORF">F7R25_04145</name>
</gene>
<protein>
    <submittedName>
        <fullName evidence="1">Uncharacterized protein</fullName>
    </submittedName>
</protein>
<dbReference type="RefSeq" id="WP_150998492.1">
    <property type="nucleotide sequence ID" value="NZ_CABVPM010000001.1"/>
</dbReference>
<dbReference type="EMBL" id="VZOK01000004">
    <property type="protein sequence ID" value="KAB0640696.1"/>
    <property type="molecule type" value="Genomic_DNA"/>
</dbReference>
<reference evidence="1 2" key="1">
    <citation type="submission" date="2019-09" db="EMBL/GenBank/DDBJ databases">
        <title>Draft genome sequences of 48 bacterial type strains from the CCUG.</title>
        <authorList>
            <person name="Tunovic T."/>
            <person name="Pineiro-Iglesias B."/>
            <person name="Unosson C."/>
            <person name="Inganas E."/>
            <person name="Ohlen M."/>
            <person name="Cardew S."/>
            <person name="Jensie-Markopoulos S."/>
            <person name="Salva-Serra F."/>
            <person name="Jaen-Luchoro D."/>
            <person name="Karlsson R."/>
            <person name="Svensson-Stadler L."/>
            <person name="Chun J."/>
            <person name="Moore E."/>
        </authorList>
    </citation>
    <scope>NUCLEOTIDE SEQUENCE [LARGE SCALE GENOMIC DNA]</scope>
    <source>
        <strain evidence="1 2">CCUG 65686</strain>
    </source>
</reference>
<dbReference type="Proteomes" id="UP000473470">
    <property type="component" value="Unassembled WGS sequence"/>
</dbReference>
<dbReference type="AlphaFoldDB" id="A0A6L3N336"/>
<evidence type="ECO:0000313" key="1">
    <source>
        <dbReference type="EMBL" id="KAB0640696.1"/>
    </source>
</evidence>
<comment type="caution">
    <text evidence="1">The sequence shown here is derived from an EMBL/GenBank/DDBJ whole genome shotgun (WGS) entry which is preliminary data.</text>
</comment>
<organism evidence="1 2">
    <name type="scientific">Burkholderia stagnalis</name>
    <dbReference type="NCBI Taxonomy" id="1503054"/>
    <lineage>
        <taxon>Bacteria</taxon>
        <taxon>Pseudomonadati</taxon>
        <taxon>Pseudomonadota</taxon>
        <taxon>Betaproteobacteria</taxon>
        <taxon>Burkholderiales</taxon>
        <taxon>Burkholderiaceae</taxon>
        <taxon>Burkholderia</taxon>
        <taxon>Burkholderia cepacia complex</taxon>
    </lineage>
</organism>
<proteinExistence type="predicted"/>
<sequence length="135" mass="16056">MNLQQVIDEIERAYSYINDVLTYDSKYTFAKYDNELIVIETEGQATKSFFYVSKNNKDIAVRESSDGDVKRFIDYYEYNETMKKEQAKEKAQREQAIARFLSEHRKKEQLKGQMQENLDTWSKQWGKNLKIVGNE</sequence>
<accession>A0A6L3N336</accession>
<name>A0A6L3N336_9BURK</name>